<evidence type="ECO:0000256" key="2">
    <source>
        <dbReference type="ARBA" id="ARBA00022737"/>
    </source>
</evidence>
<gene>
    <name evidence="4" type="ORF">A4A49_51577</name>
</gene>
<accession>A0A1J6J9F7</accession>
<dbReference type="EMBL" id="MJEQ01037187">
    <property type="protein sequence ID" value="OIT03857.1"/>
    <property type="molecule type" value="Genomic_DNA"/>
</dbReference>
<evidence type="ECO:0000256" key="1">
    <source>
        <dbReference type="ARBA" id="ARBA00022574"/>
    </source>
</evidence>
<dbReference type="AlphaFoldDB" id="A0A1J6J9F7"/>
<name>A0A1J6J9F7_NICAT</name>
<evidence type="ECO:0000313" key="4">
    <source>
        <dbReference type="EMBL" id="OIT03857.1"/>
    </source>
</evidence>
<dbReference type="Proteomes" id="UP000187609">
    <property type="component" value="Unassembled WGS sequence"/>
</dbReference>
<dbReference type="Gene3D" id="2.130.10.10">
    <property type="entry name" value="YVTN repeat-like/Quinoprotein amine dehydrogenase"/>
    <property type="match status" value="1"/>
</dbReference>
<dbReference type="PANTHER" id="PTHR15574">
    <property type="entry name" value="WD REPEAT DOMAIN-CONTAINING FAMILY"/>
    <property type="match status" value="1"/>
</dbReference>
<comment type="caution">
    <text evidence="4">The sequence shown here is derived from an EMBL/GenBank/DDBJ whole genome shotgun (WGS) entry which is preliminary data.</text>
</comment>
<dbReference type="PANTHER" id="PTHR15574:SF65">
    <property type="entry name" value="TRANSDUCIN_WD40 REPEAT-LIKE SUPERFAMILY PROTEIN"/>
    <property type="match status" value="1"/>
</dbReference>
<evidence type="ECO:0000313" key="5">
    <source>
        <dbReference type="Proteomes" id="UP000187609"/>
    </source>
</evidence>
<feature type="region of interest" description="Disordered" evidence="3">
    <location>
        <begin position="84"/>
        <end position="105"/>
    </location>
</feature>
<dbReference type="InterPro" id="IPR045151">
    <property type="entry name" value="DCAF8"/>
</dbReference>
<evidence type="ECO:0000256" key="3">
    <source>
        <dbReference type="SAM" id="MobiDB-lite"/>
    </source>
</evidence>
<keyword evidence="5" id="KW-1185">Reference proteome</keyword>
<dbReference type="SMR" id="A0A1J6J9F7"/>
<keyword evidence="2" id="KW-0677">Repeat</keyword>
<dbReference type="GO" id="GO:0005737">
    <property type="term" value="C:cytoplasm"/>
    <property type="evidence" value="ECO:0007669"/>
    <property type="project" value="TreeGrafter"/>
</dbReference>
<dbReference type="InterPro" id="IPR036322">
    <property type="entry name" value="WD40_repeat_dom_sf"/>
</dbReference>
<dbReference type="SUPFAM" id="SSF50978">
    <property type="entry name" value="WD40 repeat-like"/>
    <property type="match status" value="1"/>
</dbReference>
<dbReference type="GO" id="GO:0080008">
    <property type="term" value="C:Cul4-RING E3 ubiquitin ligase complex"/>
    <property type="evidence" value="ECO:0007669"/>
    <property type="project" value="TreeGrafter"/>
</dbReference>
<keyword evidence="1" id="KW-0853">WD repeat</keyword>
<dbReference type="Gramene" id="OIT03857">
    <property type="protein sequence ID" value="OIT03857"/>
    <property type="gene ID" value="A4A49_51577"/>
</dbReference>
<dbReference type="STRING" id="49451.A0A1J6J9F7"/>
<sequence>MVKRLDLYGKLTGSDDRRVILWDCATRTSKLSYPSGHVDNIFQAKFMPFTDDRKIVTVSADAQILLTYGQAGRMSIRARRPNHIGARRPNVNSGEETESHWGGEAESHWVEEAAGRPNVDSGEEVECRFGRGGRVSIRARRPSVDSGGAECRFGRVLIRARANVDSGEVPNVDSGEVEC</sequence>
<organism evidence="4 5">
    <name type="scientific">Nicotiana attenuata</name>
    <name type="common">Coyote tobacco</name>
    <dbReference type="NCBI Taxonomy" id="49451"/>
    <lineage>
        <taxon>Eukaryota</taxon>
        <taxon>Viridiplantae</taxon>
        <taxon>Streptophyta</taxon>
        <taxon>Embryophyta</taxon>
        <taxon>Tracheophyta</taxon>
        <taxon>Spermatophyta</taxon>
        <taxon>Magnoliopsida</taxon>
        <taxon>eudicotyledons</taxon>
        <taxon>Gunneridae</taxon>
        <taxon>Pentapetalae</taxon>
        <taxon>asterids</taxon>
        <taxon>lamiids</taxon>
        <taxon>Solanales</taxon>
        <taxon>Solanaceae</taxon>
        <taxon>Nicotianoideae</taxon>
        <taxon>Nicotianeae</taxon>
        <taxon>Nicotiana</taxon>
    </lineage>
</organism>
<protein>
    <submittedName>
        <fullName evidence="4">Uncharacterized protein</fullName>
    </submittedName>
</protein>
<reference evidence="4" key="1">
    <citation type="submission" date="2016-11" db="EMBL/GenBank/DDBJ databases">
        <title>The genome of Nicotiana attenuata.</title>
        <authorList>
            <person name="Xu S."/>
            <person name="Brockmoeller T."/>
            <person name="Gaquerel E."/>
            <person name="Navarro A."/>
            <person name="Kuhl H."/>
            <person name="Gase K."/>
            <person name="Ling Z."/>
            <person name="Zhou W."/>
            <person name="Kreitzer C."/>
            <person name="Stanke M."/>
            <person name="Tang H."/>
            <person name="Lyons E."/>
            <person name="Pandey P."/>
            <person name="Pandey S.P."/>
            <person name="Timmermann B."/>
            <person name="Baldwin I.T."/>
        </authorList>
    </citation>
    <scope>NUCLEOTIDE SEQUENCE [LARGE SCALE GENOMIC DNA]</scope>
    <source>
        <strain evidence="4">UT</strain>
    </source>
</reference>
<proteinExistence type="predicted"/>
<dbReference type="InterPro" id="IPR015943">
    <property type="entry name" value="WD40/YVTN_repeat-like_dom_sf"/>
</dbReference>